<protein>
    <submittedName>
        <fullName evidence="2">Uncharacterized protein</fullName>
    </submittedName>
</protein>
<reference evidence="2" key="1">
    <citation type="journal article" date="2017" name="Appl. Environ. Microbiol.">
        <title>Staphylococcus edaphicus sp. nov., isolated in Antarctica, harbours mecC gene and genomic islands with suspected role in adaptation to extreme environment.</title>
        <authorList>
            <person name="Pantucek R."/>
            <person name="Sedlacek I."/>
            <person name="Indrakova A."/>
            <person name="Vrbovska V."/>
            <person name="Maslanova I."/>
            <person name="Kovarovic V."/>
            <person name="Svec P."/>
            <person name="Kralova S."/>
            <person name="Kristofova L."/>
            <person name="Keklakova J."/>
            <person name="Petras P."/>
            <person name="Doskar J."/>
        </authorList>
    </citation>
    <scope>NUCLEOTIDE SEQUENCE</scope>
    <source>
        <strain evidence="2">CCM 8730</strain>
    </source>
</reference>
<organism evidence="2 4">
    <name type="scientific">Staphylococcus edaphicus</name>
    <dbReference type="NCBI Taxonomy" id="1955013"/>
    <lineage>
        <taxon>Bacteria</taxon>
        <taxon>Bacillati</taxon>
        <taxon>Bacillota</taxon>
        <taxon>Bacilli</taxon>
        <taxon>Bacillales</taxon>
        <taxon>Staphylococcaceae</taxon>
        <taxon>Staphylococcus</taxon>
    </lineage>
</organism>
<evidence type="ECO:0000256" key="1">
    <source>
        <dbReference type="SAM" id="Coils"/>
    </source>
</evidence>
<evidence type="ECO:0000313" key="3">
    <source>
        <dbReference type="EMBL" id="UQW80945.1"/>
    </source>
</evidence>
<proteinExistence type="predicted"/>
<sequence length="201" mass="24652">MERGKKYDGELSHSVFYPFELYRIKLHYLNNYVKNIKNKMLDKYEEIIYKEIRKEFNQDVDRNHLKLKEYDNFNKVFLKPNRDNSVNFVECRIEIIQNEDTILDTIKNEENLTKYINENYDPDYSSFQIGKSENYIYEKEGEYKEEKIKLEVENFDEINRIVNDAQDELKEILAEVKLYYEKMIFKNENDLNEYILGFYEK</sequence>
<keyword evidence="1" id="KW-0175">Coiled coil</keyword>
<dbReference type="Proteomes" id="UP000223828">
    <property type="component" value="Unassembled WGS sequence"/>
</dbReference>
<dbReference type="Proteomes" id="UP001056588">
    <property type="component" value="Chromosome"/>
</dbReference>
<name>A0A2C6VE93_9STAP</name>
<feature type="coiled-coil region" evidence="1">
    <location>
        <begin position="155"/>
        <end position="182"/>
    </location>
</feature>
<gene>
    <name evidence="2" type="ORF">BTJ66_12480</name>
    <name evidence="3" type="ORF">MNY58_10185</name>
</gene>
<accession>A0A2C6VE93</accession>
<reference evidence="4" key="2">
    <citation type="submission" date="2017-10" db="EMBL/GenBank/DDBJ databases">
        <title>Staphylococcus edaphicus sp. nov., isolated in Antarctica, harbouring mecC gene and genomic islands essential in adaptation to extreme environment.</title>
        <authorList>
            <person name="Pantucek R."/>
            <person name="Sedlacek I."/>
            <person name="Indrakova A."/>
            <person name="Vrbovska V."/>
            <person name="Maslanova I."/>
            <person name="Kovarovic V."/>
            <person name="Svec P."/>
            <person name="Kralova S."/>
            <person name="Kristofova L."/>
            <person name="Keklakova J."/>
            <person name="Petras P."/>
            <person name="Doskar J."/>
        </authorList>
    </citation>
    <scope>NUCLEOTIDE SEQUENCE [LARGE SCALE GENOMIC DNA]</scope>
    <source>
        <strain evidence="4">CCM 5085</strain>
    </source>
</reference>
<evidence type="ECO:0000313" key="2">
    <source>
        <dbReference type="EMBL" id="PHK48651.1"/>
    </source>
</evidence>
<reference evidence="2" key="3">
    <citation type="submission" date="2017-10" db="EMBL/GenBank/DDBJ databases">
        <authorList>
            <person name="Vrbovska V."/>
            <person name="Kovarovic V."/>
            <person name="Indrakova A."/>
        </authorList>
    </citation>
    <scope>NUCLEOTIDE SEQUENCE</scope>
    <source>
        <strain evidence="2">CCM 8730</strain>
    </source>
</reference>
<evidence type="ECO:0000313" key="4">
    <source>
        <dbReference type="Proteomes" id="UP000223828"/>
    </source>
</evidence>
<dbReference type="AlphaFoldDB" id="A0A2C6VE93"/>
<dbReference type="EMBL" id="MRZN01000028">
    <property type="protein sequence ID" value="PHK48651.1"/>
    <property type="molecule type" value="Genomic_DNA"/>
</dbReference>
<evidence type="ECO:0000313" key="5">
    <source>
        <dbReference type="Proteomes" id="UP001056588"/>
    </source>
</evidence>
<dbReference type="RefSeq" id="WP_099091268.1">
    <property type="nucleotide sequence ID" value="NZ_CP093217.1"/>
</dbReference>
<reference evidence="3" key="4">
    <citation type="submission" date="2022-03" db="EMBL/GenBank/DDBJ databases">
        <title>Complete Genome Sequence of Staphylococcus edaphicus strain CCM 8731.</title>
        <authorList>
            <person name="Rimmer C.O."/>
            <person name="Thomas J.C."/>
        </authorList>
    </citation>
    <scope>NUCLEOTIDE SEQUENCE</scope>
    <source>
        <strain evidence="3">CCM 8731</strain>
    </source>
</reference>
<dbReference type="EMBL" id="CP093217">
    <property type="protein sequence ID" value="UQW80945.1"/>
    <property type="molecule type" value="Genomic_DNA"/>
</dbReference>
<keyword evidence="5" id="KW-1185">Reference proteome</keyword>